<sequence>MRTGQDPKRTIPRRAGSFSQPYAQERAESEDESDSAPGYSPNSSMTPSPTSGLPPGITPTKDTWSEFWDETYECYYYSNVVTEEVRWEKPTKYDHIIPDEDHPHDEDEEDGEGETHDIFGDGSDSEGSNGSSEDEDIVYRGNMSAVSDETDEEPPPGYTVIHTKLELEESVVVDPPPASSIEWESFWDDTYERWYYVSSEEVTVWEKPKGVKILEHAKDESFATTTTAATNLSVNTSFESEDDEEYKLNASLTPKLPSPKTPTMSKPETPKASTPKEATPRKKETTPTSTRRKSTLGALAKIRRASLSTQSLSATLSSPANKINDKDKDKDKDAKKDEDKTKENVSNNSSTPMATTPKKSDSVASARRKSTIGALSKIRRASLAANQSLSAAVSSPPNKKTEEADKTKNDDEKEDSGESEGGLLVVEEIDEDDNFGSHVLEEYDEGVLDPTIGQKLYTSKRTGRQTMTDPVFRKVILQHTLEREREEERDRLEAASHDIDKKEESELSEEVEDGFLVVEEIDEDDNFGSHVLEEYDEGVLDPTVGQKLYTSKRTGRQTMTDPVFKKVILQHTLEREREEEEAKAKVKEREGSPSRETVSPPPTESIAGAAQRRRSSQRSSVVGLNTPQTPQTPLIPQETAPPSTESIAGAAQGRRSSQRSSVVGLNTPQTPKTPLTPQTPQTPPVTRAQNFQLEGQEAVDSHARALELYRQQQQLQQLEQQRRQQQQPHSTSVSTPDTPAILASFEGVINASKVIETGEPMPKPTQSVEATRQLREQEDKIKMEINALEMEKRRVQAEVERANKLREDQVAEQKRWEDAMRKENERMIKLQKAEAEKIKKAKEEEREKIRQAELQKQRFDVIVKEQRKMKKIYKQTHKGGIKTTPKIDKLEASLFQSYAGAMEKLQREHTVLNGLKSATSTHKKKLHKMEKSLDKVKEETLQRYMEVEDPVYKSMTLRKQRAEKLKTAGSRAKEVAQLQFGGNAHPVNLNRMTLKDLTAQKAPVSQSPRVIRAHLPPPPRRLGSEKAVIGGRVKKIKTVKFKLT</sequence>
<reference evidence="5" key="1">
    <citation type="journal article" date="2023" name="Commun. Biol.">
        <title>Genome analysis of Parmales, the sister group of diatoms, reveals the evolutionary specialization of diatoms from phago-mixotrophs to photoautotrophs.</title>
        <authorList>
            <person name="Ban H."/>
            <person name="Sato S."/>
            <person name="Yoshikawa S."/>
            <person name="Yamada K."/>
            <person name="Nakamura Y."/>
            <person name="Ichinomiya M."/>
            <person name="Sato N."/>
            <person name="Blanc-Mathieu R."/>
            <person name="Endo H."/>
            <person name="Kuwata A."/>
            <person name="Ogata H."/>
        </authorList>
    </citation>
    <scope>NUCLEOTIDE SEQUENCE [LARGE SCALE GENOMIC DNA]</scope>
    <source>
        <strain evidence="5">NIES 3701</strain>
    </source>
</reference>
<feature type="region of interest" description="Disordered" evidence="2">
    <location>
        <begin position="483"/>
        <end position="512"/>
    </location>
</feature>
<feature type="compositionally biased region" description="Basic and acidic residues" evidence="2">
    <location>
        <begin position="483"/>
        <end position="505"/>
    </location>
</feature>
<feature type="region of interest" description="Disordered" evidence="2">
    <location>
        <begin position="1"/>
        <end position="63"/>
    </location>
</feature>
<accession>A0A9W6ZYL2</accession>
<dbReference type="Gene3D" id="2.20.70.10">
    <property type="match status" value="1"/>
</dbReference>
<dbReference type="InterPro" id="IPR001202">
    <property type="entry name" value="WW_dom"/>
</dbReference>
<feature type="compositionally biased region" description="Low complexity" evidence="2">
    <location>
        <begin position="626"/>
        <end position="638"/>
    </location>
</feature>
<dbReference type="CDD" id="cd00201">
    <property type="entry name" value="WW"/>
    <property type="match status" value="1"/>
</dbReference>
<feature type="region of interest" description="Disordered" evidence="2">
    <location>
        <begin position="383"/>
        <end position="427"/>
    </location>
</feature>
<feature type="compositionally biased region" description="Basic and acidic residues" evidence="2">
    <location>
        <begin position="399"/>
        <end position="411"/>
    </location>
</feature>
<feature type="region of interest" description="Disordered" evidence="2">
    <location>
        <begin position="1001"/>
        <end position="1024"/>
    </location>
</feature>
<feature type="compositionally biased region" description="Low complexity" evidence="2">
    <location>
        <begin position="305"/>
        <end position="318"/>
    </location>
</feature>
<evidence type="ECO:0000313" key="4">
    <source>
        <dbReference type="EMBL" id="GMH59483.1"/>
    </source>
</evidence>
<protein>
    <recommendedName>
        <fullName evidence="3">WW domain-containing protein</fullName>
    </recommendedName>
</protein>
<feature type="compositionally biased region" description="Basic and acidic residues" evidence="2">
    <location>
        <begin position="572"/>
        <end position="593"/>
    </location>
</feature>
<dbReference type="PROSITE" id="PS50020">
    <property type="entry name" value="WW_DOMAIN_2"/>
    <property type="match status" value="1"/>
</dbReference>
<feature type="compositionally biased region" description="Polar residues" evidence="2">
    <location>
        <begin position="344"/>
        <end position="354"/>
    </location>
</feature>
<evidence type="ECO:0000256" key="2">
    <source>
        <dbReference type="SAM" id="MobiDB-lite"/>
    </source>
</evidence>
<feature type="region of interest" description="Disordered" evidence="2">
    <location>
        <begin position="94"/>
        <end position="158"/>
    </location>
</feature>
<feature type="compositionally biased region" description="Low complexity" evidence="2">
    <location>
        <begin position="120"/>
        <end position="131"/>
    </location>
</feature>
<feature type="compositionally biased region" description="Basic and acidic residues" evidence="2">
    <location>
        <begin position="323"/>
        <end position="343"/>
    </location>
</feature>
<evidence type="ECO:0000259" key="3">
    <source>
        <dbReference type="PROSITE" id="PS50020"/>
    </source>
</evidence>
<dbReference type="Proteomes" id="UP001165085">
    <property type="component" value="Unassembled WGS sequence"/>
</dbReference>
<evidence type="ECO:0000256" key="1">
    <source>
        <dbReference type="SAM" id="Coils"/>
    </source>
</evidence>
<comment type="caution">
    <text evidence="4">The sequence shown here is derived from an EMBL/GenBank/DDBJ whole genome shotgun (WGS) entry which is preliminary data.</text>
</comment>
<feature type="compositionally biased region" description="Low complexity" evidence="2">
    <location>
        <begin position="383"/>
        <end position="395"/>
    </location>
</feature>
<feature type="domain" description="WW" evidence="3">
    <location>
        <begin position="58"/>
        <end position="92"/>
    </location>
</feature>
<feature type="compositionally biased region" description="Low complexity" evidence="2">
    <location>
        <begin position="648"/>
        <end position="679"/>
    </location>
</feature>
<feature type="compositionally biased region" description="Polar residues" evidence="2">
    <location>
        <begin position="728"/>
        <end position="737"/>
    </location>
</feature>
<feature type="region of interest" description="Disordered" evidence="2">
    <location>
        <begin position="234"/>
        <end position="371"/>
    </location>
</feature>
<dbReference type="SMART" id="SM00456">
    <property type="entry name" value="WW"/>
    <property type="match status" value="2"/>
</dbReference>
<feature type="compositionally biased region" description="Low complexity" evidence="2">
    <location>
        <begin position="261"/>
        <end position="271"/>
    </location>
</feature>
<dbReference type="OrthoDB" id="10484207at2759"/>
<feature type="compositionally biased region" description="Low complexity" evidence="2">
    <location>
        <begin position="40"/>
        <end position="51"/>
    </location>
</feature>
<gene>
    <name evidence="4" type="ORF">TrST_g11498</name>
</gene>
<feature type="region of interest" description="Disordered" evidence="2">
    <location>
        <begin position="571"/>
        <end position="738"/>
    </location>
</feature>
<dbReference type="EMBL" id="BRXY01000059">
    <property type="protein sequence ID" value="GMH59483.1"/>
    <property type="molecule type" value="Genomic_DNA"/>
</dbReference>
<organism evidence="4 5">
    <name type="scientific">Triparma strigata</name>
    <dbReference type="NCBI Taxonomy" id="1606541"/>
    <lineage>
        <taxon>Eukaryota</taxon>
        <taxon>Sar</taxon>
        <taxon>Stramenopiles</taxon>
        <taxon>Ochrophyta</taxon>
        <taxon>Bolidophyceae</taxon>
        <taxon>Parmales</taxon>
        <taxon>Triparmaceae</taxon>
        <taxon>Triparma</taxon>
    </lineage>
</organism>
<dbReference type="AlphaFoldDB" id="A0A9W6ZYL2"/>
<feature type="compositionally biased region" description="Basic and acidic residues" evidence="2">
    <location>
        <begin position="94"/>
        <end position="105"/>
    </location>
</feature>
<feature type="coiled-coil region" evidence="1">
    <location>
        <begin position="771"/>
        <end position="858"/>
    </location>
</feature>
<proteinExistence type="predicted"/>
<keyword evidence="5" id="KW-1185">Reference proteome</keyword>
<feature type="compositionally biased region" description="Low complexity" evidence="2">
    <location>
        <begin position="708"/>
        <end position="727"/>
    </location>
</feature>
<name>A0A9W6ZYL2_9STRA</name>
<keyword evidence="1" id="KW-0175">Coiled coil</keyword>
<evidence type="ECO:0000313" key="5">
    <source>
        <dbReference type="Proteomes" id="UP001165085"/>
    </source>
</evidence>